<accession>A0AAD6D2X5</accession>
<dbReference type="InterPro" id="IPR000719">
    <property type="entry name" value="Prot_kinase_dom"/>
</dbReference>
<dbReference type="PANTHER" id="PTHR24198:SF165">
    <property type="entry name" value="ANKYRIN REPEAT-CONTAINING PROTEIN-RELATED"/>
    <property type="match status" value="1"/>
</dbReference>
<keyword evidence="7" id="KW-1185">Reference proteome</keyword>
<dbReference type="Gene3D" id="1.10.510.10">
    <property type="entry name" value="Transferase(Phosphotransferase) domain 1"/>
    <property type="match status" value="1"/>
</dbReference>
<dbReference type="InterPro" id="IPR002110">
    <property type="entry name" value="Ankyrin_rpt"/>
</dbReference>
<evidence type="ECO:0000256" key="2">
    <source>
        <dbReference type="ARBA" id="ARBA00023043"/>
    </source>
</evidence>
<dbReference type="PROSITE" id="PS50088">
    <property type="entry name" value="ANK_REPEAT"/>
    <property type="match status" value="3"/>
</dbReference>
<keyword evidence="1" id="KW-0677">Repeat</keyword>
<name>A0AAD6D2X5_9EURO</name>
<feature type="repeat" description="ANK" evidence="3">
    <location>
        <begin position="1019"/>
        <end position="1051"/>
    </location>
</feature>
<dbReference type="InterPro" id="IPR036770">
    <property type="entry name" value="Ankyrin_rpt-contain_sf"/>
</dbReference>
<evidence type="ECO:0000256" key="4">
    <source>
        <dbReference type="SAM" id="MobiDB-lite"/>
    </source>
</evidence>
<dbReference type="EMBL" id="JAQIZZ010000003">
    <property type="protein sequence ID" value="KAJ5546971.1"/>
    <property type="molecule type" value="Genomic_DNA"/>
</dbReference>
<evidence type="ECO:0000259" key="5">
    <source>
        <dbReference type="PROSITE" id="PS50011"/>
    </source>
</evidence>
<dbReference type="InterPro" id="IPR008271">
    <property type="entry name" value="Ser/Thr_kinase_AS"/>
</dbReference>
<dbReference type="SUPFAM" id="SSF48403">
    <property type="entry name" value="Ankyrin repeat"/>
    <property type="match status" value="2"/>
</dbReference>
<feature type="region of interest" description="Disordered" evidence="4">
    <location>
        <begin position="1389"/>
        <end position="1440"/>
    </location>
</feature>
<dbReference type="PROSITE" id="PS50011">
    <property type="entry name" value="PROTEIN_KINASE_DOM"/>
    <property type="match status" value="1"/>
</dbReference>
<dbReference type="SUPFAM" id="SSF56112">
    <property type="entry name" value="Protein kinase-like (PK-like)"/>
    <property type="match status" value="1"/>
</dbReference>
<dbReference type="Proteomes" id="UP001220324">
    <property type="component" value="Unassembled WGS sequence"/>
</dbReference>
<keyword evidence="2 3" id="KW-0040">ANK repeat</keyword>
<dbReference type="GO" id="GO:0005524">
    <property type="term" value="F:ATP binding"/>
    <property type="evidence" value="ECO:0007669"/>
    <property type="project" value="InterPro"/>
</dbReference>
<dbReference type="SMART" id="SM00248">
    <property type="entry name" value="ANK"/>
    <property type="match status" value="13"/>
</dbReference>
<feature type="compositionally biased region" description="Basic and acidic residues" evidence="4">
    <location>
        <begin position="1389"/>
        <end position="1400"/>
    </location>
</feature>
<dbReference type="SMART" id="SM00220">
    <property type="entry name" value="S_TKc"/>
    <property type="match status" value="1"/>
</dbReference>
<dbReference type="PROSITE" id="PS50297">
    <property type="entry name" value="ANK_REP_REGION"/>
    <property type="match status" value="3"/>
</dbReference>
<evidence type="ECO:0000256" key="1">
    <source>
        <dbReference type="ARBA" id="ARBA00022737"/>
    </source>
</evidence>
<proteinExistence type="predicted"/>
<dbReference type="Gene3D" id="1.25.40.20">
    <property type="entry name" value="Ankyrin repeat-containing domain"/>
    <property type="match status" value="3"/>
</dbReference>
<sequence>MSISLNDDWVQCRSRVSTIDGLGFSENVDAEALTSLESLLRTVQQLKLKRIRAEALEESQFIAAGETFAVSKSHYEGSVVAIKRIQLKAEFERQHFQRRLHSVLREILIMCHPPLTHHPNIIGLLGYGWSVEKQQLSPFLSVEFASGGTLREYLKESLQPIRSKLILMGDVAAGLMALHRCGIVHGDLKADNVVIFSSLDRPSMSVAKISDFGHSILVSSTPEKRTQYFGTKLYNAPEVATQKDQPIPIEQLHKCDIWAFGLCVWEILADGNLYFQRGWKNDLSFQRSPSYTVSSSPANSKPHEVSADEGNQSAFGHFDLFHLKAISIRFLESIKIPGIGFEKGFLRPLLAGALDVDPIKRISDLSRLPIIGFWNKAPGGLSLQSKLATYTLSGDIRYSIFNRDGGPYIIWEQQQQLLQSFETLAQQTDPQKDNGSAAFQTMLCYANAFGTSMNLTKATEFLHKTENSGHLVADILGSRLLVGFSGKPSDSPKRYYECLAQGSCNMWSKQSSTIFVHNGEDATDFTDYTSLRDAFIDEGNLIGIDHDDIATIFLTRKGSPERHNILEIAIQEGDIDFVNLLLLNLGKKLTEMTTRECLLVQACRNGHGTIVKRLLHEGITIYRDDSSSCLLHWLFCLDDTSLYEVQRQLQNENRTDDLKRALNHAITQKITIHPQWPFQVHGTPLATAVASGSVAAVELLLLLNADPMAAAFGAVDSEATPTLTPIHIAISHQLPKIVKLLWHAAFGERLSPASQLYRNNALGRFPIACALSFRSNAERFAMHGNGHRKYLREVIQLLPVEALAQSSPEGRNALTQAIDLEDVEAVNQILEYYPDLVTRRIIQPGTNNLFTYALNFAVQMGSLRETDESIQILKSILKLDPAAINRPDSSSAKSIHAAAMGTSTHILEFLLKNGCTCHDLDSRGQTPLFFCRIASMVSILLQKGADINHRDRRGYTPTHTAAIQGTEEVLYALVDSGANLNLMNNEIGTPLHCAVQKKSLSMVERLLKADVNVNAKNTYGRTPLLIAMDTGRSDLVSLLFENGANPFIEDKKGSSPFHMALAWPNASVLNKFQIHTPLSELSWKKRVKALHFAADNGEPAALKLYLYKAFGSGQSDDNPYFLDHKDVEVALHKATAACRADLVDVMLAYGFKVDALDAKSNTPLLIGCQIGREHPLINQYTRTNICEILLANGASICRKNNRGMSPLSIAQAHKDYPLMTLLLEHALELGDLDQPKLRSRMLMSIKDPEKDSEHCKESRALIRDEMIHLELIQQATKEQEWDFVMTCIRGQFINKQELHQIIPRRKWSYGVDSLDMLRFHSVRRDREIVRYLYQVSTTGKYTVQNATQIGLRNLQLECSDWRISLNQTLWPKEIEKLFRTWKEGEPEHRRRSERFMRTSREYQTMKPDDEERKWGWSSDELSEDGLSSAEESESEQTKET</sequence>
<evidence type="ECO:0000313" key="6">
    <source>
        <dbReference type="EMBL" id="KAJ5546971.1"/>
    </source>
</evidence>
<comment type="caution">
    <text evidence="6">The sequence shown here is derived from an EMBL/GenBank/DDBJ whole genome shotgun (WGS) entry which is preliminary data.</text>
</comment>
<feature type="repeat" description="ANK" evidence="3">
    <location>
        <begin position="953"/>
        <end position="985"/>
    </location>
</feature>
<dbReference type="Pfam" id="PF12796">
    <property type="entry name" value="Ank_2"/>
    <property type="match status" value="2"/>
</dbReference>
<protein>
    <recommendedName>
        <fullName evidence="5">Protein kinase domain-containing protein</fullName>
    </recommendedName>
</protein>
<organism evidence="6 7">
    <name type="scientific">Penicillium frequentans</name>
    <dbReference type="NCBI Taxonomy" id="3151616"/>
    <lineage>
        <taxon>Eukaryota</taxon>
        <taxon>Fungi</taxon>
        <taxon>Dikarya</taxon>
        <taxon>Ascomycota</taxon>
        <taxon>Pezizomycotina</taxon>
        <taxon>Eurotiomycetes</taxon>
        <taxon>Eurotiomycetidae</taxon>
        <taxon>Eurotiales</taxon>
        <taxon>Aspergillaceae</taxon>
        <taxon>Penicillium</taxon>
    </lineage>
</organism>
<feature type="domain" description="Protein kinase" evidence="5">
    <location>
        <begin position="56"/>
        <end position="374"/>
    </location>
</feature>
<reference evidence="6 7" key="1">
    <citation type="journal article" date="2023" name="IMA Fungus">
        <title>Comparative genomic study of the Penicillium genus elucidates a diverse pangenome and 15 lateral gene transfer events.</title>
        <authorList>
            <person name="Petersen C."/>
            <person name="Sorensen T."/>
            <person name="Nielsen M.R."/>
            <person name="Sondergaard T.E."/>
            <person name="Sorensen J.L."/>
            <person name="Fitzpatrick D.A."/>
            <person name="Frisvad J.C."/>
            <person name="Nielsen K.L."/>
        </authorList>
    </citation>
    <scope>NUCLEOTIDE SEQUENCE [LARGE SCALE GENOMIC DNA]</scope>
    <source>
        <strain evidence="6 7">IBT 35679</strain>
    </source>
</reference>
<dbReference type="PROSITE" id="PS00108">
    <property type="entry name" value="PROTEIN_KINASE_ST"/>
    <property type="match status" value="1"/>
</dbReference>
<dbReference type="InterPro" id="IPR011009">
    <property type="entry name" value="Kinase-like_dom_sf"/>
</dbReference>
<dbReference type="Pfam" id="PF00069">
    <property type="entry name" value="Pkinase"/>
    <property type="match status" value="1"/>
</dbReference>
<evidence type="ECO:0000313" key="7">
    <source>
        <dbReference type="Proteomes" id="UP001220324"/>
    </source>
</evidence>
<dbReference type="PANTHER" id="PTHR24198">
    <property type="entry name" value="ANKYRIN REPEAT AND PROTEIN KINASE DOMAIN-CONTAINING PROTEIN"/>
    <property type="match status" value="1"/>
</dbReference>
<dbReference type="GO" id="GO:0004672">
    <property type="term" value="F:protein kinase activity"/>
    <property type="evidence" value="ECO:0007669"/>
    <property type="project" value="InterPro"/>
</dbReference>
<feature type="repeat" description="ANK" evidence="3">
    <location>
        <begin position="986"/>
        <end position="1018"/>
    </location>
</feature>
<gene>
    <name evidence="6" type="ORF">N7494_004556</name>
</gene>
<evidence type="ECO:0000256" key="3">
    <source>
        <dbReference type="PROSITE-ProRule" id="PRU00023"/>
    </source>
</evidence>